<proteinExistence type="inferred from homology"/>
<comment type="function">
    <text evidence="1 10">Produces ATP from ADP in the presence of a proton gradient across the membrane. The gamma chain is believed to be important in regulating ATPase activity and the flow of protons through the CF(0) complex.</text>
</comment>
<evidence type="ECO:0000256" key="8">
    <source>
        <dbReference type="ARBA" id="ARBA00023196"/>
    </source>
</evidence>
<accession>A0A9E2KCW2</accession>
<dbReference type="GO" id="GO:0046933">
    <property type="term" value="F:proton-transporting ATP synthase activity, rotational mechanism"/>
    <property type="evidence" value="ECO:0007669"/>
    <property type="project" value="UniProtKB-UniRule"/>
</dbReference>
<evidence type="ECO:0000256" key="5">
    <source>
        <dbReference type="ARBA" id="ARBA00022781"/>
    </source>
</evidence>
<keyword evidence="5 10" id="KW-0375">Hydrogen ion transport</keyword>
<dbReference type="GO" id="GO:0045259">
    <property type="term" value="C:proton-transporting ATP synthase complex"/>
    <property type="evidence" value="ECO:0007669"/>
    <property type="project" value="UniProtKB-KW"/>
</dbReference>
<evidence type="ECO:0000256" key="3">
    <source>
        <dbReference type="ARBA" id="ARBA00007681"/>
    </source>
</evidence>
<dbReference type="SUPFAM" id="SSF52943">
    <property type="entry name" value="ATP synthase (F1-ATPase), gamma subunit"/>
    <property type="match status" value="1"/>
</dbReference>
<evidence type="ECO:0000256" key="2">
    <source>
        <dbReference type="ARBA" id="ARBA00004170"/>
    </source>
</evidence>
<dbReference type="InterPro" id="IPR000131">
    <property type="entry name" value="ATP_synth_F1_gsu"/>
</dbReference>
<dbReference type="GO" id="GO:0005886">
    <property type="term" value="C:plasma membrane"/>
    <property type="evidence" value="ECO:0007669"/>
    <property type="project" value="UniProtKB-SubCell"/>
</dbReference>
<organism evidence="11 12">
    <name type="scientific">Candidatus Cellulosilyticum pullistercoris</name>
    <dbReference type="NCBI Taxonomy" id="2838521"/>
    <lineage>
        <taxon>Bacteria</taxon>
        <taxon>Bacillati</taxon>
        <taxon>Bacillota</taxon>
        <taxon>Clostridia</taxon>
        <taxon>Lachnospirales</taxon>
        <taxon>Cellulosilyticaceae</taxon>
        <taxon>Cellulosilyticum</taxon>
    </lineage>
</organism>
<comment type="subcellular location">
    <subcellularLocation>
        <location evidence="10">Cell membrane</location>
        <topology evidence="10">Peripheral membrane protein</topology>
    </subcellularLocation>
    <subcellularLocation>
        <location evidence="2">Membrane</location>
        <topology evidence="2">Peripheral membrane protein</topology>
    </subcellularLocation>
</comment>
<keyword evidence="9 10" id="KW-0066">ATP synthesis</keyword>
<keyword evidence="6 10" id="KW-0406">Ion transport</keyword>
<evidence type="ECO:0000313" key="11">
    <source>
        <dbReference type="EMBL" id="MBU3804835.1"/>
    </source>
</evidence>
<dbReference type="EMBL" id="JAHLFQ010000205">
    <property type="protein sequence ID" value="MBU3804835.1"/>
    <property type="molecule type" value="Genomic_DNA"/>
</dbReference>
<dbReference type="NCBIfam" id="TIGR01146">
    <property type="entry name" value="ATPsyn_F1gamma"/>
    <property type="match status" value="1"/>
</dbReference>
<sequence length="292" mass="33299">MTNMREIRSRMKSIQDIMKITNAMYLISSSKLKKARKSLTATEPYFETLQTTIQDILMRIPDIEHSAFDMRTDVKEEDKKRGYIVITADKGLAGAYNHNIIKLAEKEMNKGKNNFLFAVGQVGRRYFAKKNVTVDVEFLYTAQNPTLHRARIIAATIIELYERKELDEVYIIYTKMITPMKAEAEMLQVLPLQKSRFDKVSGKRFNETAVFNPSPEKVMDKVVPNYIKGLIYGTLVEAFSSEQNARMMAMEAATTSAKEMISDLSLMYNRARQAAITQEITEIASGAKCAKK</sequence>
<dbReference type="AlphaFoldDB" id="A0A9E2KCW2"/>
<keyword evidence="10" id="KW-1003">Cell membrane</keyword>
<evidence type="ECO:0000256" key="4">
    <source>
        <dbReference type="ARBA" id="ARBA00022448"/>
    </source>
</evidence>
<dbReference type="GO" id="GO:0042777">
    <property type="term" value="P:proton motive force-driven plasma membrane ATP synthesis"/>
    <property type="evidence" value="ECO:0007669"/>
    <property type="project" value="UniProtKB-UniRule"/>
</dbReference>
<dbReference type="PRINTS" id="PR00126">
    <property type="entry name" value="ATPASEGAMMA"/>
</dbReference>
<dbReference type="Pfam" id="PF00231">
    <property type="entry name" value="ATP-synt"/>
    <property type="match status" value="1"/>
</dbReference>
<gene>
    <name evidence="10 11" type="primary">atpG</name>
    <name evidence="11" type="ORF">H9872_08780</name>
</gene>
<dbReference type="GO" id="GO:0005524">
    <property type="term" value="F:ATP binding"/>
    <property type="evidence" value="ECO:0007669"/>
    <property type="project" value="UniProtKB-UniRule"/>
</dbReference>
<dbReference type="Gene3D" id="3.40.1380.10">
    <property type="match status" value="1"/>
</dbReference>
<dbReference type="PANTHER" id="PTHR11693">
    <property type="entry name" value="ATP SYNTHASE GAMMA CHAIN"/>
    <property type="match status" value="1"/>
</dbReference>
<dbReference type="CDD" id="cd12151">
    <property type="entry name" value="F1-ATPase_gamma"/>
    <property type="match status" value="1"/>
</dbReference>
<dbReference type="HAMAP" id="MF_00815">
    <property type="entry name" value="ATP_synth_gamma_bact"/>
    <property type="match status" value="1"/>
</dbReference>
<evidence type="ECO:0000256" key="10">
    <source>
        <dbReference type="HAMAP-Rule" id="MF_00815"/>
    </source>
</evidence>
<dbReference type="Gene3D" id="1.10.287.80">
    <property type="entry name" value="ATP synthase, gamma subunit, helix hairpin domain"/>
    <property type="match status" value="1"/>
</dbReference>
<comment type="caution">
    <text evidence="11">The sequence shown here is derived from an EMBL/GenBank/DDBJ whole genome shotgun (WGS) entry which is preliminary data.</text>
</comment>
<reference evidence="11" key="1">
    <citation type="journal article" date="2021" name="PeerJ">
        <title>Extensive microbial diversity within the chicken gut microbiome revealed by metagenomics and culture.</title>
        <authorList>
            <person name="Gilroy R."/>
            <person name="Ravi A."/>
            <person name="Getino M."/>
            <person name="Pursley I."/>
            <person name="Horton D.L."/>
            <person name="Alikhan N.F."/>
            <person name="Baker D."/>
            <person name="Gharbi K."/>
            <person name="Hall N."/>
            <person name="Watson M."/>
            <person name="Adriaenssens E.M."/>
            <person name="Foster-Nyarko E."/>
            <person name="Jarju S."/>
            <person name="Secka A."/>
            <person name="Antonio M."/>
            <person name="Oren A."/>
            <person name="Chaudhuri R.R."/>
            <person name="La Ragione R."/>
            <person name="Hildebrand F."/>
            <person name="Pallen M.J."/>
        </authorList>
    </citation>
    <scope>NUCLEOTIDE SEQUENCE</scope>
    <source>
        <strain evidence="11">B5-657</strain>
    </source>
</reference>
<reference evidence="11" key="2">
    <citation type="submission" date="2021-04" db="EMBL/GenBank/DDBJ databases">
        <authorList>
            <person name="Gilroy R."/>
        </authorList>
    </citation>
    <scope>NUCLEOTIDE SEQUENCE</scope>
    <source>
        <strain evidence="11">B5-657</strain>
    </source>
</reference>
<comment type="subunit">
    <text evidence="10">F-type ATPases have 2 components, CF(1) - the catalytic core - and CF(0) - the membrane proton channel. CF(1) has five subunits: alpha(3), beta(3), gamma(1), delta(1), epsilon(1). CF(0) has three main subunits: a, b and c.</text>
</comment>
<keyword evidence="8 10" id="KW-0139">CF(1)</keyword>
<evidence type="ECO:0000256" key="6">
    <source>
        <dbReference type="ARBA" id="ARBA00023065"/>
    </source>
</evidence>
<evidence type="ECO:0000256" key="9">
    <source>
        <dbReference type="ARBA" id="ARBA00023310"/>
    </source>
</evidence>
<protein>
    <recommendedName>
        <fullName evidence="10">ATP synthase gamma chain</fullName>
    </recommendedName>
    <alternativeName>
        <fullName evidence="10">ATP synthase F1 sector gamma subunit</fullName>
    </alternativeName>
    <alternativeName>
        <fullName evidence="10">F-ATPase gamma subunit</fullName>
    </alternativeName>
</protein>
<evidence type="ECO:0000256" key="1">
    <source>
        <dbReference type="ARBA" id="ARBA00003456"/>
    </source>
</evidence>
<dbReference type="PANTHER" id="PTHR11693:SF22">
    <property type="entry name" value="ATP SYNTHASE SUBUNIT GAMMA, MITOCHONDRIAL"/>
    <property type="match status" value="1"/>
</dbReference>
<name>A0A9E2KCW2_9FIRM</name>
<dbReference type="Proteomes" id="UP000824229">
    <property type="component" value="Unassembled WGS sequence"/>
</dbReference>
<keyword evidence="7 10" id="KW-0472">Membrane</keyword>
<keyword evidence="4 10" id="KW-0813">Transport</keyword>
<evidence type="ECO:0000256" key="7">
    <source>
        <dbReference type="ARBA" id="ARBA00023136"/>
    </source>
</evidence>
<evidence type="ECO:0000313" key="12">
    <source>
        <dbReference type="Proteomes" id="UP000824229"/>
    </source>
</evidence>
<comment type="similarity">
    <text evidence="3 10">Belongs to the ATPase gamma chain family.</text>
</comment>
<dbReference type="InterPro" id="IPR035968">
    <property type="entry name" value="ATP_synth_F1_ATPase_gsu"/>
</dbReference>